<dbReference type="EMBL" id="FOMB01000001">
    <property type="protein sequence ID" value="SFB95583.1"/>
    <property type="molecule type" value="Genomic_DNA"/>
</dbReference>
<dbReference type="AlphaFoldDB" id="A0A1I1FEN3"/>
<proteinExistence type="predicted"/>
<dbReference type="Proteomes" id="UP000182258">
    <property type="component" value="Unassembled WGS sequence"/>
</dbReference>
<gene>
    <name evidence="1" type="ORF">SAMN04488059_101179</name>
</gene>
<evidence type="ECO:0000313" key="2">
    <source>
        <dbReference type="Proteomes" id="UP000182258"/>
    </source>
</evidence>
<dbReference type="Pfam" id="PF10947">
    <property type="entry name" value="DUF2628"/>
    <property type="match status" value="1"/>
</dbReference>
<protein>
    <recommendedName>
        <fullName evidence="3">DUF2628 domain-containing protein</fullName>
    </recommendedName>
</protein>
<name>A0A1I1FEN3_9HYPH</name>
<accession>A0A1I1FEN3</accession>
<dbReference type="RefSeq" id="WP_052952944.1">
    <property type="nucleotide sequence ID" value="NZ_FOMB01000001.1"/>
</dbReference>
<evidence type="ECO:0000313" key="1">
    <source>
        <dbReference type="EMBL" id="SFB95583.1"/>
    </source>
</evidence>
<reference evidence="1 2" key="1">
    <citation type="submission" date="2016-10" db="EMBL/GenBank/DDBJ databases">
        <authorList>
            <person name="de Groot N.N."/>
        </authorList>
    </citation>
    <scope>NUCLEOTIDE SEQUENCE [LARGE SCALE GENOMIC DNA]</scope>
    <source>
        <strain evidence="1 2">CGMCC 1.10210</strain>
    </source>
</reference>
<dbReference type="InterPro" id="IPR024399">
    <property type="entry name" value="DUF2628"/>
</dbReference>
<organism evidence="1 2">
    <name type="scientific">Devosia psychrophila</name>
    <dbReference type="NCBI Taxonomy" id="728005"/>
    <lineage>
        <taxon>Bacteria</taxon>
        <taxon>Pseudomonadati</taxon>
        <taxon>Pseudomonadota</taxon>
        <taxon>Alphaproteobacteria</taxon>
        <taxon>Hyphomicrobiales</taxon>
        <taxon>Devosiaceae</taxon>
        <taxon>Devosia</taxon>
    </lineage>
</organism>
<evidence type="ECO:0008006" key="3">
    <source>
        <dbReference type="Google" id="ProtNLM"/>
    </source>
</evidence>
<dbReference type="OrthoDB" id="7951051at2"/>
<dbReference type="STRING" id="728005.SAMN04488059_101179"/>
<sequence length="115" mass="12567">MTLYAIYDPKPGRPDLPAAIAENFSWFAAILPPVFLARHGLWLELLAWVLKLVALAVLSGFIGGGAVSAVYLLAMVWLGFAAPGLRRHALQWRGWTPRGERVALSADMAQLEAIQ</sequence>